<evidence type="ECO:0000256" key="1">
    <source>
        <dbReference type="SAM" id="MobiDB-lite"/>
    </source>
</evidence>
<evidence type="ECO:0000313" key="2">
    <source>
        <dbReference type="EMBL" id="PFX22152.1"/>
    </source>
</evidence>
<dbReference type="OrthoDB" id="5983543at2759"/>
<accession>A0A2B4S0W7</accession>
<sequence length="126" mass="14596">MVMGKGRARESELEPGDLVLSKQMKENKLSTTYDPLPYTISKKHGNEVIISSPEGVNMSRNVADVKKYLREDTTADEQVAEDDSSEEDDTGRRTEPQRRPVRERRPPEYLKDYEVRITYLLDEDVY</sequence>
<evidence type="ECO:0000313" key="3">
    <source>
        <dbReference type="Proteomes" id="UP000225706"/>
    </source>
</evidence>
<feature type="region of interest" description="Disordered" evidence="1">
    <location>
        <begin position="1"/>
        <end position="38"/>
    </location>
</feature>
<name>A0A2B4S0W7_STYPI</name>
<gene>
    <name evidence="2" type="ORF">AWC38_SpisGene13325</name>
</gene>
<feature type="compositionally biased region" description="Basic and acidic residues" evidence="1">
    <location>
        <begin position="90"/>
        <end position="108"/>
    </location>
</feature>
<feature type="compositionally biased region" description="Acidic residues" evidence="1">
    <location>
        <begin position="74"/>
        <end position="89"/>
    </location>
</feature>
<reference evidence="3" key="1">
    <citation type="journal article" date="2017" name="bioRxiv">
        <title>Comparative analysis of the genomes of Stylophora pistillata and Acropora digitifera provides evidence for extensive differences between species of corals.</title>
        <authorList>
            <person name="Voolstra C.R."/>
            <person name="Li Y."/>
            <person name="Liew Y.J."/>
            <person name="Baumgarten S."/>
            <person name="Zoccola D."/>
            <person name="Flot J.-F."/>
            <person name="Tambutte S."/>
            <person name="Allemand D."/>
            <person name="Aranda M."/>
        </authorList>
    </citation>
    <scope>NUCLEOTIDE SEQUENCE [LARGE SCALE GENOMIC DNA]</scope>
</reference>
<feature type="region of interest" description="Disordered" evidence="1">
    <location>
        <begin position="67"/>
        <end position="108"/>
    </location>
</feature>
<dbReference type="EMBL" id="LSMT01000249">
    <property type="protein sequence ID" value="PFX22152.1"/>
    <property type="molecule type" value="Genomic_DNA"/>
</dbReference>
<protein>
    <submittedName>
        <fullName evidence="2">Uncharacterized protein</fullName>
    </submittedName>
</protein>
<comment type="caution">
    <text evidence="2">The sequence shown here is derived from an EMBL/GenBank/DDBJ whole genome shotgun (WGS) entry which is preliminary data.</text>
</comment>
<proteinExistence type="predicted"/>
<dbReference type="AlphaFoldDB" id="A0A2B4S0W7"/>
<keyword evidence="3" id="KW-1185">Reference proteome</keyword>
<dbReference type="Proteomes" id="UP000225706">
    <property type="component" value="Unassembled WGS sequence"/>
</dbReference>
<organism evidence="2 3">
    <name type="scientific">Stylophora pistillata</name>
    <name type="common">Smooth cauliflower coral</name>
    <dbReference type="NCBI Taxonomy" id="50429"/>
    <lineage>
        <taxon>Eukaryota</taxon>
        <taxon>Metazoa</taxon>
        <taxon>Cnidaria</taxon>
        <taxon>Anthozoa</taxon>
        <taxon>Hexacorallia</taxon>
        <taxon>Scleractinia</taxon>
        <taxon>Astrocoeniina</taxon>
        <taxon>Pocilloporidae</taxon>
        <taxon>Stylophora</taxon>
    </lineage>
</organism>